<organism evidence="1 2">
    <name type="scientific">Medicago truncatula</name>
    <name type="common">Barrel medic</name>
    <name type="synonym">Medicago tribuloides</name>
    <dbReference type="NCBI Taxonomy" id="3880"/>
    <lineage>
        <taxon>Eukaryota</taxon>
        <taxon>Viridiplantae</taxon>
        <taxon>Streptophyta</taxon>
        <taxon>Embryophyta</taxon>
        <taxon>Tracheophyta</taxon>
        <taxon>Spermatophyta</taxon>
        <taxon>Magnoliopsida</taxon>
        <taxon>eudicotyledons</taxon>
        <taxon>Gunneridae</taxon>
        <taxon>Pentapetalae</taxon>
        <taxon>rosids</taxon>
        <taxon>fabids</taxon>
        <taxon>Fabales</taxon>
        <taxon>Fabaceae</taxon>
        <taxon>Papilionoideae</taxon>
        <taxon>50 kb inversion clade</taxon>
        <taxon>NPAAA clade</taxon>
        <taxon>Hologalegina</taxon>
        <taxon>IRL clade</taxon>
        <taxon>Trifolieae</taxon>
        <taxon>Medicago</taxon>
    </lineage>
</organism>
<name>A0A396K1P0_MEDTR</name>
<evidence type="ECO:0000313" key="2">
    <source>
        <dbReference type="Proteomes" id="UP000265566"/>
    </source>
</evidence>
<reference evidence="2" key="1">
    <citation type="journal article" date="2018" name="Nat. Plants">
        <title>Whole-genome landscape of Medicago truncatula symbiotic genes.</title>
        <authorList>
            <person name="Pecrix Y."/>
            <person name="Staton S.E."/>
            <person name="Sallet E."/>
            <person name="Lelandais-Briere C."/>
            <person name="Moreau S."/>
            <person name="Carrere S."/>
            <person name="Blein T."/>
            <person name="Jardinaud M.F."/>
            <person name="Latrasse D."/>
            <person name="Zouine M."/>
            <person name="Zahm M."/>
            <person name="Kreplak J."/>
            <person name="Mayjonade B."/>
            <person name="Satge C."/>
            <person name="Perez M."/>
            <person name="Cauet S."/>
            <person name="Marande W."/>
            <person name="Chantry-Darmon C."/>
            <person name="Lopez-Roques C."/>
            <person name="Bouchez O."/>
            <person name="Berard A."/>
            <person name="Debelle F."/>
            <person name="Munos S."/>
            <person name="Bendahmane A."/>
            <person name="Berges H."/>
            <person name="Niebel A."/>
            <person name="Buitink J."/>
            <person name="Frugier F."/>
            <person name="Benhamed M."/>
            <person name="Crespi M."/>
            <person name="Gouzy J."/>
            <person name="Gamas P."/>
        </authorList>
    </citation>
    <scope>NUCLEOTIDE SEQUENCE [LARGE SCALE GENOMIC DNA]</scope>
    <source>
        <strain evidence="2">cv. Jemalong A17</strain>
    </source>
</reference>
<dbReference type="Proteomes" id="UP000265566">
    <property type="component" value="Chromosome 1"/>
</dbReference>
<protein>
    <submittedName>
        <fullName evidence="1">Uncharacterized protein</fullName>
    </submittedName>
</protein>
<proteinExistence type="predicted"/>
<evidence type="ECO:0000313" key="1">
    <source>
        <dbReference type="EMBL" id="RHN82143.1"/>
    </source>
</evidence>
<comment type="caution">
    <text evidence="1">The sequence shown here is derived from an EMBL/GenBank/DDBJ whole genome shotgun (WGS) entry which is preliminary data.</text>
</comment>
<accession>A0A396K1P0</accession>
<gene>
    <name evidence="1" type="ORF">MtrunA17_Chr1g0206671</name>
</gene>
<dbReference type="AlphaFoldDB" id="A0A396K1P0"/>
<sequence length="74" mass="7738">MLTVSFEATNPVVFSNALAPRVEDSSGAATLLSGLTETIESLPGRFPSEILLPLCSNPSVCFISPVIVVLTVAF</sequence>
<dbReference type="EMBL" id="PSQE01000001">
    <property type="protein sequence ID" value="RHN82143.1"/>
    <property type="molecule type" value="Genomic_DNA"/>
</dbReference>
<dbReference type="Gramene" id="rna6269">
    <property type="protein sequence ID" value="RHN82143.1"/>
    <property type="gene ID" value="gene6269"/>
</dbReference>